<dbReference type="Proteomes" id="UP000801492">
    <property type="component" value="Unassembled WGS sequence"/>
</dbReference>
<dbReference type="AlphaFoldDB" id="A0A8K0G8K4"/>
<keyword evidence="2" id="KW-1185">Reference proteome</keyword>
<reference evidence="1" key="1">
    <citation type="submission" date="2019-08" db="EMBL/GenBank/DDBJ databases">
        <title>The genome of the North American firefly Photinus pyralis.</title>
        <authorList>
            <consortium name="Photinus pyralis genome working group"/>
            <person name="Fallon T.R."/>
            <person name="Sander Lower S.E."/>
            <person name="Weng J.-K."/>
        </authorList>
    </citation>
    <scope>NUCLEOTIDE SEQUENCE</scope>
    <source>
        <strain evidence="1">TRF0915ILg1</strain>
        <tissue evidence="1">Whole body</tissue>
    </source>
</reference>
<name>A0A8K0G8K4_IGNLU</name>
<dbReference type="EMBL" id="VTPC01005749">
    <property type="protein sequence ID" value="KAF2895620.1"/>
    <property type="molecule type" value="Genomic_DNA"/>
</dbReference>
<organism evidence="1 2">
    <name type="scientific">Ignelater luminosus</name>
    <name type="common">Cucubano</name>
    <name type="synonym">Pyrophorus luminosus</name>
    <dbReference type="NCBI Taxonomy" id="2038154"/>
    <lineage>
        <taxon>Eukaryota</taxon>
        <taxon>Metazoa</taxon>
        <taxon>Ecdysozoa</taxon>
        <taxon>Arthropoda</taxon>
        <taxon>Hexapoda</taxon>
        <taxon>Insecta</taxon>
        <taxon>Pterygota</taxon>
        <taxon>Neoptera</taxon>
        <taxon>Endopterygota</taxon>
        <taxon>Coleoptera</taxon>
        <taxon>Polyphaga</taxon>
        <taxon>Elateriformia</taxon>
        <taxon>Elateroidea</taxon>
        <taxon>Elateridae</taxon>
        <taxon>Agrypninae</taxon>
        <taxon>Pyrophorini</taxon>
        <taxon>Ignelater</taxon>
    </lineage>
</organism>
<proteinExistence type="predicted"/>
<evidence type="ECO:0000313" key="1">
    <source>
        <dbReference type="EMBL" id="KAF2895620.1"/>
    </source>
</evidence>
<evidence type="ECO:0000313" key="2">
    <source>
        <dbReference type="Proteomes" id="UP000801492"/>
    </source>
</evidence>
<accession>A0A8K0G8K4</accession>
<sequence>MALKINQGYLFQVIAFVLTTLIAATAQAYLYNPYHHLFRYSYPYYHGMGSYANHYSPFLPVPPHTVYADNSLASYLAQPYNLPTLNVMAEVPYSIKTKFTVVPMFVVAKENLNLISDALIIQASREKPTMTVKTETDLLVECTPAVKVLLEKPLIIYSLKTSILFPSEILISHGGLKIPVQVGAVIAPIPHDVFVSADTPFPVDAVYAVPTKPFMIDYVNDNKDVVVNVDNQAVIVENNVNKVNEQPPKNVTILEFPETEAEPQFQVDIEDEEFVNRNPPEGVIPAGIVQSTQPHSSVQTFHNSKESPLLTTLREEAAKNRIKANTIAAIAPSF</sequence>
<comment type="caution">
    <text evidence="1">The sequence shown here is derived from an EMBL/GenBank/DDBJ whole genome shotgun (WGS) entry which is preliminary data.</text>
</comment>
<gene>
    <name evidence="1" type="ORF">ILUMI_10555</name>
</gene>
<dbReference type="OrthoDB" id="6816087at2759"/>
<protein>
    <submittedName>
        <fullName evidence="1">Uncharacterized protein</fullName>
    </submittedName>
</protein>